<dbReference type="CDD" id="cd00293">
    <property type="entry name" value="USP-like"/>
    <property type="match status" value="1"/>
</dbReference>
<dbReference type="PANTHER" id="PTHR46268:SF6">
    <property type="entry name" value="UNIVERSAL STRESS PROTEIN UP12"/>
    <property type="match status" value="1"/>
</dbReference>
<keyword evidence="4" id="KW-1185">Reference proteome</keyword>
<evidence type="ECO:0000259" key="2">
    <source>
        <dbReference type="Pfam" id="PF00582"/>
    </source>
</evidence>
<dbReference type="Proteomes" id="UP001200642">
    <property type="component" value="Unassembled WGS sequence"/>
</dbReference>
<evidence type="ECO:0000313" key="4">
    <source>
        <dbReference type="Proteomes" id="UP001200642"/>
    </source>
</evidence>
<dbReference type="SUPFAM" id="SSF52402">
    <property type="entry name" value="Adenine nucleotide alpha hydrolases-like"/>
    <property type="match status" value="2"/>
</dbReference>
<dbReference type="Pfam" id="PF00582">
    <property type="entry name" value="Usp"/>
    <property type="match status" value="1"/>
</dbReference>
<comment type="similarity">
    <text evidence="1">Belongs to the universal stress protein A family.</text>
</comment>
<evidence type="ECO:0000313" key="3">
    <source>
        <dbReference type="EMBL" id="MCG2462732.1"/>
    </source>
</evidence>
<dbReference type="AlphaFoldDB" id="A0AAE3EX49"/>
<comment type="caution">
    <text evidence="3">The sequence shown here is derived from an EMBL/GenBank/DDBJ whole genome shotgun (WGS) entry which is preliminary data.</text>
</comment>
<dbReference type="InterPro" id="IPR006016">
    <property type="entry name" value="UspA"/>
</dbReference>
<dbReference type="RefSeq" id="WP_317903868.1">
    <property type="nucleotide sequence ID" value="NZ_JAIRBC010000042.1"/>
</dbReference>
<reference evidence="3" key="1">
    <citation type="submission" date="2023-02" db="EMBL/GenBank/DDBJ databases">
        <title>Genome of Flavobacteriaceae gen. nov. sp. strain F89.</title>
        <authorList>
            <person name="Wang Y."/>
        </authorList>
    </citation>
    <scope>NUCLEOTIDE SEQUENCE</scope>
    <source>
        <strain evidence="3">F89</strain>
    </source>
</reference>
<accession>A0AAE3EX49</accession>
<dbReference type="Gene3D" id="3.40.50.12370">
    <property type="match status" value="1"/>
</dbReference>
<organism evidence="3 4">
    <name type="scientific">Cerina litoralis</name>
    <dbReference type="NCBI Taxonomy" id="2874477"/>
    <lineage>
        <taxon>Bacteria</taxon>
        <taxon>Pseudomonadati</taxon>
        <taxon>Bacteroidota</taxon>
        <taxon>Flavobacteriia</taxon>
        <taxon>Flavobacteriales</taxon>
        <taxon>Flavobacteriaceae</taxon>
        <taxon>Cerina</taxon>
    </lineage>
</organism>
<proteinExistence type="inferred from homology"/>
<name>A0AAE3EX49_9FLAO</name>
<gene>
    <name evidence="3" type="ORF">K8352_18360</name>
</gene>
<dbReference type="PANTHER" id="PTHR46268">
    <property type="entry name" value="STRESS RESPONSE PROTEIN NHAX"/>
    <property type="match status" value="1"/>
</dbReference>
<protein>
    <submittedName>
        <fullName evidence="3">Universal stress protein</fullName>
    </submittedName>
</protein>
<feature type="domain" description="UspA" evidence="2">
    <location>
        <begin position="11"/>
        <end position="153"/>
    </location>
</feature>
<evidence type="ECO:0000256" key="1">
    <source>
        <dbReference type="ARBA" id="ARBA00008791"/>
    </source>
</evidence>
<sequence>MTDKHKPILDILVPTDFTNNAFHALCYTTQLLKDRECNIYLLHVYNQRKGFKTQSINNTIGTSSDELRQESEVRLEQMHHRVQKKKNNPKHTYKLIVEPDNLIGVIHSLVDVLGIDLVVLGNKGKKSSIPVFLGDIATKTMESVSKCPVITVPKSARITIPREIAFATDFKKPYNPKALNSIRSMALRCGATLRIVHIQEKEGLNSLQRTNLDWILAHFEPVPYSLVKMPNFISKAKVLQVFLEDTNIKMLAMINNEYTILEKMLREPIIEKMLLKIDIPFFIIPDTTKVSEEF</sequence>
<dbReference type="EMBL" id="JAIRBC010000042">
    <property type="protein sequence ID" value="MCG2462732.1"/>
    <property type="molecule type" value="Genomic_DNA"/>
</dbReference>